<organism evidence="3 4">
    <name type="scientific">Pedococcus ginsenosidimutans</name>
    <dbReference type="NCBI Taxonomy" id="490570"/>
    <lineage>
        <taxon>Bacteria</taxon>
        <taxon>Bacillati</taxon>
        <taxon>Actinomycetota</taxon>
        <taxon>Actinomycetes</taxon>
        <taxon>Micrococcales</taxon>
        <taxon>Intrasporangiaceae</taxon>
        <taxon>Pedococcus</taxon>
    </lineage>
</organism>
<dbReference type="PANTHER" id="PTHR42714">
    <property type="entry name" value="TRNA MODIFICATION GTPASE GTPBP3"/>
    <property type="match status" value="1"/>
</dbReference>
<name>A0ABP8Y807_9MICO</name>
<dbReference type="EMBL" id="BAABLO010000005">
    <property type="protein sequence ID" value="GAA4722405.1"/>
    <property type="molecule type" value="Genomic_DNA"/>
</dbReference>
<evidence type="ECO:0000259" key="2">
    <source>
        <dbReference type="Pfam" id="PF01926"/>
    </source>
</evidence>
<dbReference type="SUPFAM" id="SSF52540">
    <property type="entry name" value="P-loop containing nucleoside triphosphate hydrolases"/>
    <property type="match status" value="1"/>
</dbReference>
<feature type="region of interest" description="Disordered" evidence="1">
    <location>
        <begin position="1"/>
        <end position="38"/>
    </location>
</feature>
<reference evidence="4" key="1">
    <citation type="journal article" date="2019" name="Int. J. Syst. Evol. Microbiol.">
        <title>The Global Catalogue of Microorganisms (GCM) 10K type strain sequencing project: providing services to taxonomists for standard genome sequencing and annotation.</title>
        <authorList>
            <consortium name="The Broad Institute Genomics Platform"/>
            <consortium name="The Broad Institute Genome Sequencing Center for Infectious Disease"/>
            <person name="Wu L."/>
            <person name="Ma J."/>
        </authorList>
    </citation>
    <scope>NUCLEOTIDE SEQUENCE [LARGE SCALE GENOMIC DNA]</scope>
    <source>
        <strain evidence="4">JCM 18961</strain>
    </source>
</reference>
<dbReference type="Proteomes" id="UP001500556">
    <property type="component" value="Unassembled WGS sequence"/>
</dbReference>
<protein>
    <recommendedName>
        <fullName evidence="2">G domain-containing protein</fullName>
    </recommendedName>
</protein>
<comment type="caution">
    <text evidence="3">The sequence shown here is derived from an EMBL/GenBank/DDBJ whole genome shotgun (WGS) entry which is preliminary data.</text>
</comment>
<dbReference type="InterPro" id="IPR027417">
    <property type="entry name" value="P-loop_NTPase"/>
</dbReference>
<feature type="domain" description="G" evidence="2">
    <location>
        <begin position="113"/>
        <end position="223"/>
    </location>
</feature>
<dbReference type="Gene3D" id="3.40.50.300">
    <property type="entry name" value="P-loop containing nucleotide triphosphate hydrolases"/>
    <property type="match status" value="1"/>
</dbReference>
<dbReference type="Pfam" id="PF01926">
    <property type="entry name" value="MMR_HSR1"/>
    <property type="match status" value="1"/>
</dbReference>
<evidence type="ECO:0000313" key="3">
    <source>
        <dbReference type="EMBL" id="GAA4722405.1"/>
    </source>
</evidence>
<sequence length="720" mass="76551">MRLEGLDGAPQPEGNGDVSTTPRHPIRAAAKGPAASTEVSTMMRVQMYGEEGPLPDRPQVLARLGSAASATALAAVEVIRSITSSEVASLCRATTAELEEGLLRIRGADAQVRVALMGRTMAGKSTLFEALTGGDGSRIGEGAQRTTRETSERPIQALPGVVLVDTPGVGAKDGHEDRLLAFEAMLGCDVVLWVAANDSTQRETAEALVSIADVGKPLIVAMNCRQGIGTEAKRRRLLRDPQRPFRDLEGHVARLQAFLEPLGVRPGAVVAVHALAAFEGAKGDPELLSVSGLESLRSAVKDDVDAVGPQRQALTVADACRGPLSDAVESFRRVADELHDLSQLKVRAAAEYLVRMTRALASAQAEGALLVETRIAAGRDWHLRADLDGDLNKQMHEHHGQVAKAVESALEEADQDMCEALTDEQGLFADDWTLPPLRDQQHVAFDDAGAWGNRAAKLATRASFGLATALIVMSNPVGWVTAAVALGGILVDRTVVQPATKKGGWIDRVLPSRQQKVLLLREQVSAANRESLDQIRHSALEALEHRRQEYLKLVEANHRAQEAEAEGRLATASASAASALNLQSLVRQLDAETAGAVLALAGRGRGSAAVRECVRQPGRAMAVGMEGPAADEEALFPSTVPEPLHPFPAEAPVPSARRALHVIAAVYPPPYHAVLRGACLTVALEADDWPGRRERVQQLATGASGLQVMLHELAAHPSRG</sequence>
<evidence type="ECO:0000313" key="4">
    <source>
        <dbReference type="Proteomes" id="UP001500556"/>
    </source>
</evidence>
<evidence type="ECO:0000256" key="1">
    <source>
        <dbReference type="SAM" id="MobiDB-lite"/>
    </source>
</evidence>
<keyword evidence="4" id="KW-1185">Reference proteome</keyword>
<dbReference type="InterPro" id="IPR006073">
    <property type="entry name" value="GTP-bd"/>
</dbReference>
<proteinExistence type="predicted"/>
<dbReference type="PANTHER" id="PTHR42714:SF2">
    <property type="entry name" value="TRNA MODIFICATION GTPASE GTPBP3, MITOCHONDRIAL"/>
    <property type="match status" value="1"/>
</dbReference>
<accession>A0ABP8Y807</accession>
<gene>
    <name evidence="3" type="ORF">GCM10025782_20460</name>
</gene>
<dbReference type="CDD" id="cd00882">
    <property type="entry name" value="Ras_like_GTPase"/>
    <property type="match status" value="1"/>
</dbReference>